<dbReference type="SUPFAM" id="SSF56112">
    <property type="entry name" value="Protein kinase-like (PK-like)"/>
    <property type="match status" value="1"/>
</dbReference>
<feature type="domain" description="Protein kinase" evidence="3">
    <location>
        <begin position="451"/>
        <end position="552"/>
    </location>
</feature>
<keyword evidence="5" id="KW-1185">Reference proteome</keyword>
<evidence type="ECO:0000313" key="4">
    <source>
        <dbReference type="EMBL" id="KIY97123.1"/>
    </source>
</evidence>
<feature type="compositionally biased region" description="Gly residues" evidence="2">
    <location>
        <begin position="370"/>
        <end position="381"/>
    </location>
</feature>
<sequence>MAVDFVGICVYADDEPGCALLLAMHGDGAAALERHTVMRGPAWSAARLAGEGAPALECIRDVAATKPEAPLAPDVQLLHAQAGIRSFVSVAIGPAGDPFGTLLLGRRQPNAFDDHWSAIWPTAVATGLLCHVRPAPVARAVRMLRTIDEAADPVSAISAALQSGARFMRDTTNIAMGARLALLDGPSMGSALIFESVRADAAASRTPACRLPAGSANSSCRSVLLPADPAADVTVRELPLSNTLLASAVSLRKARFVKDCASYIQNCPTPARDVFTHASHLVSSLVVVPLLVEDRALGALYFTQDAPCDFSNIQDALLGFVHAVTPTLHSKLSGQMAELRALMTEVISRRRSSLGTSAVQSSDKLLRHAPGGGGANSGGNSGSSEATSCDLETHDADVTIIASAGPPSSASARLSKVSSRQLCTEAMLKVLQQEIRKGRRRSAELAACADLVTRELIGRGGFGCVYKGTWHTIPAAIKIMNCRKTNSEAVSDAMEMAVLSNHDSLESCASAASHAPSAGAVARPRFRRLMPGEGAEDTYNIVVMELCDRCGV</sequence>
<dbReference type="Gene3D" id="3.30.200.20">
    <property type="entry name" value="Phosphorylase Kinase, domain 1"/>
    <property type="match status" value="1"/>
</dbReference>
<dbReference type="InterPro" id="IPR011009">
    <property type="entry name" value="Kinase-like_dom_sf"/>
</dbReference>
<dbReference type="KEGG" id="mng:MNEG_10840"/>
<keyword evidence="1" id="KW-0067">ATP-binding</keyword>
<accession>A0A0D2KN81</accession>
<dbReference type="AlphaFoldDB" id="A0A0D2KN81"/>
<organism evidence="4 5">
    <name type="scientific">Monoraphidium neglectum</name>
    <dbReference type="NCBI Taxonomy" id="145388"/>
    <lineage>
        <taxon>Eukaryota</taxon>
        <taxon>Viridiplantae</taxon>
        <taxon>Chlorophyta</taxon>
        <taxon>core chlorophytes</taxon>
        <taxon>Chlorophyceae</taxon>
        <taxon>CS clade</taxon>
        <taxon>Sphaeropleales</taxon>
        <taxon>Selenastraceae</taxon>
        <taxon>Monoraphidium</taxon>
    </lineage>
</organism>
<dbReference type="EMBL" id="KK102699">
    <property type="protein sequence ID" value="KIY97123.1"/>
    <property type="molecule type" value="Genomic_DNA"/>
</dbReference>
<evidence type="ECO:0000259" key="3">
    <source>
        <dbReference type="PROSITE" id="PS50011"/>
    </source>
</evidence>
<reference evidence="4 5" key="1">
    <citation type="journal article" date="2013" name="BMC Genomics">
        <title>Reconstruction of the lipid metabolism for the microalga Monoraphidium neglectum from its genome sequence reveals characteristics suitable for biofuel production.</title>
        <authorList>
            <person name="Bogen C."/>
            <person name="Al-Dilaimi A."/>
            <person name="Albersmeier A."/>
            <person name="Wichmann J."/>
            <person name="Grundmann M."/>
            <person name="Rupp O."/>
            <person name="Lauersen K.J."/>
            <person name="Blifernez-Klassen O."/>
            <person name="Kalinowski J."/>
            <person name="Goesmann A."/>
            <person name="Mussgnug J.H."/>
            <person name="Kruse O."/>
        </authorList>
    </citation>
    <scope>NUCLEOTIDE SEQUENCE [LARGE SCALE GENOMIC DNA]</scope>
    <source>
        <strain evidence="4 5">SAG 48.87</strain>
    </source>
</reference>
<dbReference type="PROSITE" id="PS50011">
    <property type="entry name" value="PROTEIN_KINASE_DOM"/>
    <property type="match status" value="1"/>
</dbReference>
<evidence type="ECO:0000256" key="1">
    <source>
        <dbReference type="PROSITE-ProRule" id="PRU10141"/>
    </source>
</evidence>
<evidence type="ECO:0000313" key="5">
    <source>
        <dbReference type="Proteomes" id="UP000054498"/>
    </source>
</evidence>
<name>A0A0D2KN81_9CHLO</name>
<dbReference type="GeneID" id="25728043"/>
<dbReference type="RefSeq" id="XP_013896143.1">
    <property type="nucleotide sequence ID" value="XM_014040689.1"/>
</dbReference>
<dbReference type="InterPro" id="IPR029016">
    <property type="entry name" value="GAF-like_dom_sf"/>
</dbReference>
<feature type="binding site" evidence="1">
    <location>
        <position position="478"/>
    </location>
    <ligand>
        <name>ATP</name>
        <dbReference type="ChEBI" id="CHEBI:30616"/>
    </ligand>
</feature>
<dbReference type="OrthoDB" id="543250at2759"/>
<protein>
    <recommendedName>
        <fullName evidence="3">Protein kinase domain-containing protein</fullName>
    </recommendedName>
</protein>
<feature type="region of interest" description="Disordered" evidence="2">
    <location>
        <begin position="353"/>
        <end position="388"/>
    </location>
</feature>
<dbReference type="Proteomes" id="UP000054498">
    <property type="component" value="Unassembled WGS sequence"/>
</dbReference>
<keyword evidence="1" id="KW-0547">Nucleotide-binding</keyword>
<proteinExistence type="predicted"/>
<dbReference type="GO" id="GO:0005524">
    <property type="term" value="F:ATP binding"/>
    <property type="evidence" value="ECO:0007669"/>
    <property type="project" value="UniProtKB-UniRule"/>
</dbReference>
<dbReference type="Gene3D" id="3.30.450.40">
    <property type="match status" value="2"/>
</dbReference>
<dbReference type="GO" id="GO:0004672">
    <property type="term" value="F:protein kinase activity"/>
    <property type="evidence" value="ECO:0007669"/>
    <property type="project" value="InterPro"/>
</dbReference>
<dbReference type="STRING" id="145388.A0A0D2KN81"/>
<dbReference type="InterPro" id="IPR017441">
    <property type="entry name" value="Protein_kinase_ATP_BS"/>
</dbReference>
<feature type="compositionally biased region" description="Polar residues" evidence="2">
    <location>
        <begin position="353"/>
        <end position="363"/>
    </location>
</feature>
<dbReference type="InterPro" id="IPR000719">
    <property type="entry name" value="Prot_kinase_dom"/>
</dbReference>
<evidence type="ECO:0000256" key="2">
    <source>
        <dbReference type="SAM" id="MobiDB-lite"/>
    </source>
</evidence>
<gene>
    <name evidence="4" type="ORF">MNEG_10840</name>
</gene>
<dbReference type="PROSITE" id="PS00107">
    <property type="entry name" value="PROTEIN_KINASE_ATP"/>
    <property type="match status" value="1"/>
</dbReference>